<accession>A0A318Y6Y0</accession>
<dbReference type="Proteomes" id="UP000247647">
    <property type="component" value="Unassembled WGS sequence"/>
</dbReference>
<evidence type="ECO:0000313" key="2">
    <source>
        <dbReference type="Proteomes" id="UP000247647"/>
    </source>
</evidence>
<keyword evidence="2" id="KW-1185">Reference proteome</keyword>
<proteinExistence type="predicted"/>
<protein>
    <submittedName>
        <fullName evidence="1">Uncharacterized protein</fullName>
    </submittedName>
</protein>
<dbReference type="RefSeq" id="XP_025475459.1">
    <property type="nucleotide sequence ID" value="XM_025627527.1"/>
</dbReference>
<dbReference type="GeneID" id="37129983"/>
<dbReference type="AlphaFoldDB" id="A0A318Y6Y0"/>
<name>A0A318Y6Y0_ASPNB</name>
<sequence length="108" mass="12109">MPTKRPVAPPDWSFRNVPDPQLQARGSGWFRRYSPGNITARLNRTNPTTRETLSSVETENTTSRKCRAGAKAQHSFRFGLDSLAFNYLIVVLPQAPGFGALRRIQGHL</sequence>
<evidence type="ECO:0000313" key="1">
    <source>
        <dbReference type="EMBL" id="PYH29981.1"/>
    </source>
</evidence>
<organism evidence="1 2">
    <name type="scientific">Aspergillus neoniger (strain CBS 115656)</name>
    <dbReference type="NCBI Taxonomy" id="1448310"/>
    <lineage>
        <taxon>Eukaryota</taxon>
        <taxon>Fungi</taxon>
        <taxon>Dikarya</taxon>
        <taxon>Ascomycota</taxon>
        <taxon>Pezizomycotina</taxon>
        <taxon>Eurotiomycetes</taxon>
        <taxon>Eurotiomycetidae</taxon>
        <taxon>Eurotiales</taxon>
        <taxon>Aspergillaceae</taxon>
        <taxon>Aspergillus</taxon>
        <taxon>Aspergillus subgen. Circumdati</taxon>
    </lineage>
</organism>
<reference evidence="1" key="1">
    <citation type="submission" date="2016-12" db="EMBL/GenBank/DDBJ databases">
        <title>The genomes of Aspergillus section Nigri reveals drivers in fungal speciation.</title>
        <authorList>
            <consortium name="DOE Joint Genome Institute"/>
            <person name="Vesth T.C."/>
            <person name="Nybo J."/>
            <person name="Theobald S."/>
            <person name="Brandl J."/>
            <person name="Frisvad J.C."/>
            <person name="Nielsen K.F."/>
            <person name="Lyhne E.K."/>
            <person name="Kogle M.E."/>
            <person name="Kuo A."/>
            <person name="Riley R."/>
            <person name="Clum A."/>
            <person name="Nolan M."/>
            <person name="Lipzen A."/>
            <person name="Salamov A."/>
            <person name="Henrissat B."/>
            <person name="Wiebenga A."/>
            <person name="De Vries R.P."/>
            <person name="Grigoriev I.V."/>
            <person name="Mortensen U.H."/>
            <person name="Andersen M.R."/>
            <person name="Baker S.E."/>
        </authorList>
    </citation>
    <scope>NUCLEOTIDE SEQUENCE [LARGE SCALE GENOMIC DNA]</scope>
    <source>
        <strain evidence="1">CBS 115656</strain>
    </source>
</reference>
<gene>
    <name evidence="1" type="ORF">BO87DRAFT_430057</name>
</gene>
<dbReference type="EMBL" id="KZ821485">
    <property type="protein sequence ID" value="PYH29981.1"/>
    <property type="molecule type" value="Genomic_DNA"/>
</dbReference>